<feature type="domain" description="Pre-toxin TG" evidence="3">
    <location>
        <begin position="90"/>
        <end position="157"/>
    </location>
</feature>
<comment type="subcellular location">
    <subcellularLocation>
        <location evidence="1">Secreted</location>
    </subcellularLocation>
</comment>
<dbReference type="InterPro" id="IPR036689">
    <property type="entry name" value="ESAT-6-like_sf"/>
</dbReference>
<dbReference type="Gene3D" id="1.10.287.1060">
    <property type="entry name" value="ESAT-6-like"/>
    <property type="match status" value="1"/>
</dbReference>
<gene>
    <name evidence="4" type="ORF">QYB97_16720</name>
</gene>
<evidence type="ECO:0000313" key="5">
    <source>
        <dbReference type="Proteomes" id="UP001172721"/>
    </source>
</evidence>
<protein>
    <submittedName>
        <fullName evidence="4">Pre-toxin TG domain-containing protein</fullName>
    </submittedName>
</protein>
<comment type="caution">
    <text evidence="4">The sequence shown here is derived from an EMBL/GenBank/DDBJ whole genome shotgun (WGS) entry which is preliminary data.</text>
</comment>
<evidence type="ECO:0000259" key="3">
    <source>
        <dbReference type="Pfam" id="PF14449"/>
    </source>
</evidence>
<name>A0ABT8I071_9BACL</name>
<evidence type="ECO:0000313" key="4">
    <source>
        <dbReference type="EMBL" id="MDN4526130.1"/>
    </source>
</evidence>
<evidence type="ECO:0000256" key="2">
    <source>
        <dbReference type="ARBA" id="ARBA00022525"/>
    </source>
</evidence>
<keyword evidence="5" id="KW-1185">Reference proteome</keyword>
<reference evidence="4" key="1">
    <citation type="submission" date="2023-07" db="EMBL/GenBank/DDBJ databases">
        <title>Fictibacillus sp. isolated from freshwater pond.</title>
        <authorList>
            <person name="Kirdat K."/>
            <person name="Bhat A."/>
            <person name="Mourya A."/>
            <person name="Yadav A."/>
        </authorList>
    </citation>
    <scope>NUCLEOTIDE SEQUENCE</scope>
    <source>
        <strain evidence="4">NE201</strain>
    </source>
</reference>
<keyword evidence="2" id="KW-0964">Secreted</keyword>
<dbReference type="RefSeq" id="WP_301167159.1">
    <property type="nucleotide sequence ID" value="NZ_JAUHTR010000009.1"/>
</dbReference>
<dbReference type="Pfam" id="PF14449">
    <property type="entry name" value="PT-TG"/>
    <property type="match status" value="1"/>
</dbReference>
<proteinExistence type="predicted"/>
<dbReference type="SUPFAM" id="SSF140453">
    <property type="entry name" value="EsxAB dimer-like"/>
    <property type="match status" value="1"/>
</dbReference>
<accession>A0ABT8I071</accession>
<organism evidence="4 5">
    <name type="scientific">Fictibacillus fluitans</name>
    <dbReference type="NCBI Taxonomy" id="3058422"/>
    <lineage>
        <taxon>Bacteria</taxon>
        <taxon>Bacillati</taxon>
        <taxon>Bacillota</taxon>
        <taxon>Bacilli</taxon>
        <taxon>Bacillales</taxon>
        <taxon>Fictibacillaceae</taxon>
        <taxon>Fictibacillus</taxon>
    </lineage>
</organism>
<dbReference type="Proteomes" id="UP001172721">
    <property type="component" value="Unassembled WGS sequence"/>
</dbReference>
<dbReference type="EMBL" id="JAUHTR010000009">
    <property type="protein sequence ID" value="MDN4526130.1"/>
    <property type="molecule type" value="Genomic_DNA"/>
</dbReference>
<dbReference type="InterPro" id="IPR027797">
    <property type="entry name" value="PT-TG_dom"/>
</dbReference>
<sequence length="342" mass="38024">MSRISVNPNELEGLAADLQKLEDQCDDIKDSLKWNYNLLHATYWDVDSTSAGGLCHSLVQKLEHYQTLMNNAQAVVKRTEAQFREADQGWFNQAKEWGMELVGVNDVVRIFAEYDPVTGEKLDGWDRLQAAGWTALTIFPPAKLAGLGGKAIIKGAKVLKMGDKATEAFRGMMKVLHPDVMKNAFRNALKGVMNLPIFPKFSPQKAIAGIPGAGIGLHMGGSYKANDLVTFFAKSVTKAESSKLVNALNSFQGKNFIFENQNFLLDKRGMKHILSRHHPEFWDGSTKAKQSFLNKNMSIDEVADAIESVMNQNREILIKNGATSSYQIKGSYNGIQVCSWFQ</sequence>
<evidence type="ECO:0000256" key="1">
    <source>
        <dbReference type="ARBA" id="ARBA00004613"/>
    </source>
</evidence>